<dbReference type="AlphaFoldDB" id="A0AAD8LTU2"/>
<dbReference type="InterPro" id="IPR000874">
    <property type="entry name" value="Bombesin"/>
</dbReference>
<evidence type="ECO:0000313" key="11">
    <source>
        <dbReference type="Proteomes" id="UP001230051"/>
    </source>
</evidence>
<dbReference type="PANTHER" id="PTHR16866:SF2">
    <property type="entry name" value="GASTRIN-RELEASING PEPTIDE"/>
    <property type="match status" value="1"/>
</dbReference>
<dbReference type="GO" id="GO:0005184">
    <property type="term" value="F:neuropeptide hormone activity"/>
    <property type="evidence" value="ECO:0007669"/>
    <property type="project" value="TreeGrafter"/>
</dbReference>
<dbReference type="Proteomes" id="UP001230051">
    <property type="component" value="Unassembled WGS sequence"/>
</dbReference>
<dbReference type="PANTHER" id="PTHR16866">
    <property type="entry name" value="GASTRIN-RELEASING PEPTIDE"/>
    <property type="match status" value="1"/>
</dbReference>
<dbReference type="GO" id="GO:0007218">
    <property type="term" value="P:neuropeptide signaling pathway"/>
    <property type="evidence" value="ECO:0007669"/>
    <property type="project" value="InterPro"/>
</dbReference>
<proteinExistence type="inferred from homology"/>
<sequence length="156" mass="18030">MGAEFTVWKYRSVLSLIVLGVVICRTHFGSAVPVQNEEPLTKMYPRGSHWAVGHLMGKKSIGLPFGYEDDDKMIYSSAPEEVKQLEGYLQWSEFVKNLIRFLDVNDSRNAQLLRQEILFNRKKQWEAADTTTKNNNLKEMTDYLLQILNMKDNNPS</sequence>
<dbReference type="PROSITE" id="PS00257">
    <property type="entry name" value="BOMBESIN"/>
    <property type="match status" value="1"/>
</dbReference>
<accession>A0AAD8LTU2</accession>
<evidence type="ECO:0000313" key="10">
    <source>
        <dbReference type="EMBL" id="KAK1176125.1"/>
    </source>
</evidence>
<keyword evidence="11" id="KW-1185">Reference proteome</keyword>
<keyword evidence="5" id="KW-0964">Secreted</keyword>
<name>A0AAD8LTU2_ACIOX</name>
<evidence type="ECO:0000256" key="3">
    <source>
        <dbReference type="ARBA" id="ARBA00010012"/>
    </source>
</evidence>
<keyword evidence="7" id="KW-0732">Signal</keyword>
<keyword evidence="6" id="KW-0165">Cleavage on pair of basic residues</keyword>
<evidence type="ECO:0000256" key="7">
    <source>
        <dbReference type="ARBA" id="ARBA00022729"/>
    </source>
</evidence>
<organism evidence="10 11">
    <name type="scientific">Acipenser oxyrinchus oxyrinchus</name>
    <dbReference type="NCBI Taxonomy" id="40147"/>
    <lineage>
        <taxon>Eukaryota</taxon>
        <taxon>Metazoa</taxon>
        <taxon>Chordata</taxon>
        <taxon>Craniata</taxon>
        <taxon>Vertebrata</taxon>
        <taxon>Euteleostomi</taxon>
        <taxon>Actinopterygii</taxon>
        <taxon>Chondrostei</taxon>
        <taxon>Acipenseriformes</taxon>
        <taxon>Acipenseridae</taxon>
        <taxon>Acipenser</taxon>
    </lineage>
</organism>
<evidence type="ECO:0000256" key="1">
    <source>
        <dbReference type="ARBA" id="ARBA00004263"/>
    </source>
</evidence>
<comment type="subcellular location">
    <subcellularLocation>
        <location evidence="1">Cytoplasmic vesicle</location>
        <location evidence="1">Secretory vesicle lumen</location>
    </subcellularLocation>
    <subcellularLocation>
        <location evidence="2">Secreted</location>
    </subcellularLocation>
</comment>
<dbReference type="EMBL" id="JAGXEW010000001">
    <property type="protein sequence ID" value="KAK1176125.1"/>
    <property type="molecule type" value="Genomic_DNA"/>
</dbReference>
<evidence type="ECO:0000256" key="8">
    <source>
        <dbReference type="ARBA" id="ARBA00022815"/>
    </source>
</evidence>
<comment type="caution">
    <text evidence="10">The sequence shown here is derived from an EMBL/GenBank/DDBJ whole genome shotgun (WGS) entry which is preliminary data.</text>
</comment>
<keyword evidence="8" id="KW-0027">Amidation</keyword>
<comment type="similarity">
    <text evidence="3">Belongs to the bombesin/neuromedin-B/ranatensin family.</text>
</comment>
<dbReference type="Pfam" id="PF02044">
    <property type="entry name" value="Bombesin"/>
    <property type="match status" value="1"/>
</dbReference>
<evidence type="ECO:0000256" key="4">
    <source>
        <dbReference type="ARBA" id="ARBA00016270"/>
    </source>
</evidence>
<keyword evidence="9" id="KW-0968">Cytoplasmic vesicle</keyword>
<dbReference type="GO" id="GO:0005615">
    <property type="term" value="C:extracellular space"/>
    <property type="evidence" value="ECO:0007669"/>
    <property type="project" value="TreeGrafter"/>
</dbReference>
<protein>
    <recommendedName>
        <fullName evidence="4">Gastrin-releasing peptide</fullName>
    </recommendedName>
</protein>
<evidence type="ECO:0000256" key="9">
    <source>
        <dbReference type="ARBA" id="ARBA00023329"/>
    </source>
</evidence>
<evidence type="ECO:0000256" key="6">
    <source>
        <dbReference type="ARBA" id="ARBA00022685"/>
    </source>
</evidence>
<evidence type="ECO:0000256" key="5">
    <source>
        <dbReference type="ARBA" id="ARBA00022525"/>
    </source>
</evidence>
<dbReference type="GO" id="GO:0031410">
    <property type="term" value="C:cytoplasmic vesicle"/>
    <property type="evidence" value="ECO:0007669"/>
    <property type="project" value="UniProtKB-SubCell"/>
</dbReference>
<gene>
    <name evidence="10" type="primary">grp</name>
    <name evidence="10" type="ORF">AOXY_G941</name>
</gene>
<reference evidence="10" key="1">
    <citation type="submission" date="2022-02" db="EMBL/GenBank/DDBJ databases">
        <title>Atlantic sturgeon de novo genome assembly.</title>
        <authorList>
            <person name="Stock M."/>
            <person name="Klopp C."/>
            <person name="Guiguen Y."/>
            <person name="Cabau C."/>
            <person name="Parinello H."/>
            <person name="Santidrian Yebra-Pimentel E."/>
            <person name="Kuhl H."/>
            <person name="Dirks R.P."/>
            <person name="Guessner J."/>
            <person name="Wuertz S."/>
            <person name="Du K."/>
            <person name="Schartl M."/>
        </authorList>
    </citation>
    <scope>NUCLEOTIDE SEQUENCE</scope>
    <source>
        <strain evidence="10">STURGEONOMICS-FGT-2020</strain>
        <tissue evidence="10">Whole blood</tissue>
    </source>
</reference>
<evidence type="ECO:0000256" key="2">
    <source>
        <dbReference type="ARBA" id="ARBA00004613"/>
    </source>
</evidence>